<dbReference type="InterPro" id="IPR001471">
    <property type="entry name" value="AP2/ERF_dom"/>
</dbReference>
<comment type="subcellular location">
    <subcellularLocation>
        <location evidence="1">Nucleus</location>
    </subcellularLocation>
</comment>
<proteinExistence type="predicted"/>
<dbReference type="Proteomes" id="UP001190700">
    <property type="component" value="Unassembled WGS sequence"/>
</dbReference>
<dbReference type="InterPro" id="IPR036955">
    <property type="entry name" value="AP2/ERF_dom_sf"/>
</dbReference>
<organism evidence="7 8">
    <name type="scientific">Cymbomonas tetramitiformis</name>
    <dbReference type="NCBI Taxonomy" id="36881"/>
    <lineage>
        <taxon>Eukaryota</taxon>
        <taxon>Viridiplantae</taxon>
        <taxon>Chlorophyta</taxon>
        <taxon>Pyramimonadophyceae</taxon>
        <taxon>Pyramimonadales</taxon>
        <taxon>Pyramimonadaceae</taxon>
        <taxon>Cymbomonas</taxon>
    </lineage>
</organism>
<dbReference type="PROSITE" id="PS51032">
    <property type="entry name" value="AP2_ERF"/>
    <property type="match status" value="1"/>
</dbReference>
<dbReference type="GO" id="GO:0003700">
    <property type="term" value="F:DNA-binding transcription factor activity"/>
    <property type="evidence" value="ECO:0007669"/>
    <property type="project" value="InterPro"/>
</dbReference>
<evidence type="ECO:0000256" key="1">
    <source>
        <dbReference type="ARBA" id="ARBA00004123"/>
    </source>
</evidence>
<evidence type="ECO:0000256" key="2">
    <source>
        <dbReference type="ARBA" id="ARBA00023015"/>
    </source>
</evidence>
<evidence type="ECO:0000256" key="5">
    <source>
        <dbReference type="ARBA" id="ARBA00023242"/>
    </source>
</evidence>
<keyword evidence="8" id="KW-1185">Reference proteome</keyword>
<evidence type="ECO:0000256" key="4">
    <source>
        <dbReference type="ARBA" id="ARBA00023163"/>
    </source>
</evidence>
<dbReference type="AlphaFoldDB" id="A0AAE0BRN3"/>
<evidence type="ECO:0000313" key="7">
    <source>
        <dbReference type="EMBL" id="KAK3241531.1"/>
    </source>
</evidence>
<dbReference type="GO" id="GO:0005634">
    <property type="term" value="C:nucleus"/>
    <property type="evidence" value="ECO:0007669"/>
    <property type="project" value="UniProtKB-SubCell"/>
</dbReference>
<feature type="domain" description="AP2/ERF" evidence="6">
    <location>
        <begin position="11"/>
        <end position="74"/>
    </location>
</feature>
<evidence type="ECO:0000256" key="3">
    <source>
        <dbReference type="ARBA" id="ARBA00023125"/>
    </source>
</evidence>
<comment type="caution">
    <text evidence="7">The sequence shown here is derived from an EMBL/GenBank/DDBJ whole genome shotgun (WGS) entry which is preliminary data.</text>
</comment>
<gene>
    <name evidence="7" type="ORF">CYMTET_48712</name>
</gene>
<evidence type="ECO:0000313" key="8">
    <source>
        <dbReference type="Proteomes" id="UP001190700"/>
    </source>
</evidence>
<protein>
    <recommendedName>
        <fullName evidence="6">AP2/ERF domain-containing protein</fullName>
    </recommendedName>
</protein>
<sequence length="116" mass="13404">MPPKKAPAAPVEKDIVPRGIYKNQGLWRTRIFERDGEIYVGHFESKEEAARAYDKACLKHRGVKWANDFGLNYEVRDYEADIEMFKDMTMEEVVLSLRKQGKLALAPEVVKATKFK</sequence>
<keyword evidence="5" id="KW-0539">Nucleus</keyword>
<dbReference type="EMBL" id="LGRX02033377">
    <property type="protein sequence ID" value="KAK3241531.1"/>
    <property type="molecule type" value="Genomic_DNA"/>
</dbReference>
<name>A0AAE0BRN3_9CHLO</name>
<reference evidence="7 8" key="1">
    <citation type="journal article" date="2015" name="Genome Biol. Evol.">
        <title>Comparative Genomics of a Bacterivorous Green Alga Reveals Evolutionary Causalities and Consequences of Phago-Mixotrophic Mode of Nutrition.</title>
        <authorList>
            <person name="Burns J.A."/>
            <person name="Paasch A."/>
            <person name="Narechania A."/>
            <person name="Kim E."/>
        </authorList>
    </citation>
    <scope>NUCLEOTIDE SEQUENCE [LARGE SCALE GENOMIC DNA]</scope>
    <source>
        <strain evidence="7 8">PLY_AMNH</strain>
    </source>
</reference>
<evidence type="ECO:0000259" key="6">
    <source>
        <dbReference type="PROSITE" id="PS51032"/>
    </source>
</evidence>
<keyword evidence="4" id="KW-0804">Transcription</keyword>
<keyword evidence="2" id="KW-0805">Transcription regulation</keyword>
<dbReference type="PANTHER" id="PTHR32467">
    <property type="entry name" value="AP2-LIKE ETHYLENE-RESPONSIVE TRANSCRIPTION FACTOR"/>
    <property type="match status" value="1"/>
</dbReference>
<dbReference type="GO" id="GO:0003677">
    <property type="term" value="F:DNA binding"/>
    <property type="evidence" value="ECO:0007669"/>
    <property type="project" value="UniProtKB-KW"/>
</dbReference>
<dbReference type="Gene3D" id="3.30.730.10">
    <property type="entry name" value="AP2/ERF domain"/>
    <property type="match status" value="1"/>
</dbReference>
<keyword evidence="3" id="KW-0238">DNA-binding</keyword>
<dbReference type="SUPFAM" id="SSF54171">
    <property type="entry name" value="DNA-binding domain"/>
    <property type="match status" value="1"/>
</dbReference>
<dbReference type="PANTHER" id="PTHR32467:SF90">
    <property type="entry name" value="AP2-LIKE ETHYLENE-RESPONSIVE TRANSCRIPTION FACTOR AIL1"/>
    <property type="match status" value="1"/>
</dbReference>
<dbReference type="InterPro" id="IPR016177">
    <property type="entry name" value="DNA-bd_dom_sf"/>
</dbReference>
<accession>A0AAE0BRN3</accession>